<comment type="caution">
    <text evidence="6">The sequence shown here is derived from an EMBL/GenBank/DDBJ whole genome shotgun (WGS) entry which is preliminary data.</text>
</comment>
<keyword evidence="3 5" id="KW-1133">Transmembrane helix</keyword>
<evidence type="ECO:0000256" key="5">
    <source>
        <dbReference type="SAM" id="Phobius"/>
    </source>
</evidence>
<keyword evidence="4 5" id="KW-0472">Membrane</keyword>
<keyword evidence="7" id="KW-1185">Reference proteome</keyword>
<feature type="transmembrane region" description="Helical" evidence="5">
    <location>
        <begin position="249"/>
        <end position="268"/>
    </location>
</feature>
<evidence type="ECO:0000313" key="7">
    <source>
        <dbReference type="Proteomes" id="UP000070163"/>
    </source>
</evidence>
<accession>A0A133UAE5</accession>
<sequence length="270" mass="30383">MKLSERGQGLLKWFIYAVIIISAVLLTISIGSEFIMDYYWFKSIGYLNVFMINLKYQLILLFGGWAIATLCLLLAWRETKKSVGDQLPTIGGKLYTIFSVLIGFGVGWWFKGKYMILLKFLNQSAWGVVDPIFGHDVSFYVFTLPMIKVLLTFVAAVSALVLVFSLIPYGIAKARFESEKTELEFGEYSIWDTFRFLRSPVVIGPIIVLTIAGAISVWLGRYSYLWAFDPGGQVPVGASHMAVHYHIPYTWIKALGVLLLGGLVAYSFSH</sequence>
<dbReference type="InterPro" id="IPR005372">
    <property type="entry name" value="UPF0182"/>
</dbReference>
<evidence type="ECO:0000256" key="3">
    <source>
        <dbReference type="ARBA" id="ARBA00022989"/>
    </source>
</evidence>
<dbReference type="AlphaFoldDB" id="A0A133UAE5"/>
<evidence type="ECO:0000256" key="2">
    <source>
        <dbReference type="ARBA" id="ARBA00022692"/>
    </source>
</evidence>
<evidence type="ECO:0000313" key="6">
    <source>
        <dbReference type="EMBL" id="KXA91154.1"/>
    </source>
</evidence>
<evidence type="ECO:0000256" key="4">
    <source>
        <dbReference type="ARBA" id="ARBA00023136"/>
    </source>
</evidence>
<feature type="transmembrane region" description="Helical" evidence="5">
    <location>
        <begin position="87"/>
        <end position="110"/>
    </location>
</feature>
<dbReference type="PANTHER" id="PTHR39344:SF1">
    <property type="entry name" value="UPF0182 PROTEIN SLL1060"/>
    <property type="match status" value="1"/>
</dbReference>
<reference evidence="6 7" key="1">
    <citation type="journal article" date="2016" name="Sci. Rep.">
        <title>Metabolic traits of an uncultured archaeal lineage -MSBL1- from brine pools of the Red Sea.</title>
        <authorList>
            <person name="Mwirichia R."/>
            <person name="Alam I."/>
            <person name="Rashid M."/>
            <person name="Vinu M."/>
            <person name="Ba-Alawi W."/>
            <person name="Anthony Kamau A."/>
            <person name="Kamanda Ngugi D."/>
            <person name="Goker M."/>
            <person name="Klenk H.P."/>
            <person name="Bajic V."/>
            <person name="Stingl U."/>
        </authorList>
    </citation>
    <scope>NUCLEOTIDE SEQUENCE [LARGE SCALE GENOMIC DNA]</scope>
    <source>
        <strain evidence="6">SCGC-AAA259A05</strain>
    </source>
</reference>
<name>A0A133UAE5_9EURY</name>
<dbReference type="Pfam" id="PF03699">
    <property type="entry name" value="UPF0182"/>
    <property type="match status" value="1"/>
</dbReference>
<gene>
    <name evidence="6" type="ORF">AKJ57_02330</name>
</gene>
<dbReference type="GO" id="GO:0005576">
    <property type="term" value="C:extracellular region"/>
    <property type="evidence" value="ECO:0007669"/>
    <property type="project" value="TreeGrafter"/>
</dbReference>
<feature type="transmembrane region" description="Helical" evidence="5">
    <location>
        <begin position="12"/>
        <end position="36"/>
    </location>
</feature>
<keyword evidence="1" id="KW-1003">Cell membrane</keyword>
<feature type="non-terminal residue" evidence="6">
    <location>
        <position position="270"/>
    </location>
</feature>
<proteinExistence type="predicted"/>
<organism evidence="6 7">
    <name type="scientific">candidate division MSBL1 archaeon SCGC-AAA259A05</name>
    <dbReference type="NCBI Taxonomy" id="1698259"/>
    <lineage>
        <taxon>Archaea</taxon>
        <taxon>Methanobacteriati</taxon>
        <taxon>Methanobacteriota</taxon>
        <taxon>candidate division MSBL1</taxon>
    </lineage>
</organism>
<feature type="transmembrane region" description="Helical" evidence="5">
    <location>
        <begin position="201"/>
        <end position="220"/>
    </location>
</feature>
<feature type="transmembrane region" description="Helical" evidence="5">
    <location>
        <begin position="149"/>
        <end position="171"/>
    </location>
</feature>
<keyword evidence="2 5" id="KW-0812">Transmembrane</keyword>
<feature type="transmembrane region" description="Helical" evidence="5">
    <location>
        <begin position="56"/>
        <end position="75"/>
    </location>
</feature>
<evidence type="ECO:0000256" key="1">
    <source>
        <dbReference type="ARBA" id="ARBA00022475"/>
    </source>
</evidence>
<dbReference type="GO" id="GO:0016020">
    <property type="term" value="C:membrane"/>
    <property type="evidence" value="ECO:0007669"/>
    <property type="project" value="InterPro"/>
</dbReference>
<dbReference type="PANTHER" id="PTHR39344">
    <property type="entry name" value="UPF0182 PROTEIN SLL1060"/>
    <property type="match status" value="1"/>
</dbReference>
<dbReference type="EMBL" id="LHXJ01000019">
    <property type="protein sequence ID" value="KXA91154.1"/>
    <property type="molecule type" value="Genomic_DNA"/>
</dbReference>
<dbReference type="Proteomes" id="UP000070163">
    <property type="component" value="Unassembled WGS sequence"/>
</dbReference>
<protein>
    <submittedName>
        <fullName evidence="6">Uncharacterized protein</fullName>
    </submittedName>
</protein>